<protein>
    <submittedName>
        <fullName evidence="1">Uncharacterized protein</fullName>
    </submittedName>
</protein>
<proteinExistence type="predicted"/>
<dbReference type="EMBL" id="GGEC01010688">
    <property type="protein sequence ID" value="MBW91171.1"/>
    <property type="molecule type" value="Transcribed_RNA"/>
</dbReference>
<organism evidence="1">
    <name type="scientific">Rhizophora mucronata</name>
    <name type="common">Asiatic mangrove</name>
    <dbReference type="NCBI Taxonomy" id="61149"/>
    <lineage>
        <taxon>Eukaryota</taxon>
        <taxon>Viridiplantae</taxon>
        <taxon>Streptophyta</taxon>
        <taxon>Embryophyta</taxon>
        <taxon>Tracheophyta</taxon>
        <taxon>Spermatophyta</taxon>
        <taxon>Magnoliopsida</taxon>
        <taxon>eudicotyledons</taxon>
        <taxon>Gunneridae</taxon>
        <taxon>Pentapetalae</taxon>
        <taxon>rosids</taxon>
        <taxon>fabids</taxon>
        <taxon>Malpighiales</taxon>
        <taxon>Rhizophoraceae</taxon>
        <taxon>Rhizophora</taxon>
    </lineage>
</organism>
<accession>A0A2P2JCH4</accession>
<sequence length="23" mass="2519">MHPTMYTLGLMGGSFTHLVKAII</sequence>
<reference evidence="1" key="1">
    <citation type="submission" date="2018-02" db="EMBL/GenBank/DDBJ databases">
        <title>Rhizophora mucronata_Transcriptome.</title>
        <authorList>
            <person name="Meera S.P."/>
            <person name="Sreeshan A."/>
            <person name="Augustine A."/>
        </authorList>
    </citation>
    <scope>NUCLEOTIDE SEQUENCE</scope>
    <source>
        <tissue evidence="1">Leaf</tissue>
    </source>
</reference>
<name>A0A2P2JCH4_RHIMU</name>
<dbReference type="AlphaFoldDB" id="A0A2P2JCH4"/>
<evidence type="ECO:0000313" key="1">
    <source>
        <dbReference type="EMBL" id="MBW91171.1"/>
    </source>
</evidence>